<dbReference type="Proteomes" id="UP000622547">
    <property type="component" value="Unassembled WGS sequence"/>
</dbReference>
<dbReference type="AlphaFoldDB" id="A0A8J3XCH6"/>
<accession>A0A8J3XCH6</accession>
<evidence type="ECO:0000313" key="3">
    <source>
        <dbReference type="EMBL" id="GII35691.1"/>
    </source>
</evidence>
<dbReference type="EMBL" id="BOOP01000003">
    <property type="protein sequence ID" value="GII35691.1"/>
    <property type="molecule type" value="Genomic_DNA"/>
</dbReference>
<dbReference type="PANTHER" id="PTHR42915:SF1">
    <property type="entry name" value="PEPTIDOGLYCAN BETA-N-ACETYLMURAMIDASE NAMZ"/>
    <property type="match status" value="1"/>
</dbReference>
<dbReference type="InterPro" id="IPR008302">
    <property type="entry name" value="NamZ"/>
</dbReference>
<dbReference type="PANTHER" id="PTHR42915">
    <property type="entry name" value="HYPOTHETICAL 460 KDA PROTEIN IN FEUA-SIGW INTERGENIC REGION [PRECURSOR]"/>
    <property type="match status" value="1"/>
</dbReference>
<feature type="domain" description="Peptidoglycan beta-N-acetylmuramidase NamZ N-terminal" evidence="1">
    <location>
        <begin position="57"/>
        <end position="261"/>
    </location>
</feature>
<evidence type="ECO:0000313" key="4">
    <source>
        <dbReference type="Proteomes" id="UP000622547"/>
    </source>
</evidence>
<dbReference type="Gene3D" id="3.90.1150.140">
    <property type="match status" value="1"/>
</dbReference>
<keyword evidence="4" id="KW-1185">Reference proteome</keyword>
<dbReference type="Pfam" id="PF20732">
    <property type="entry name" value="NamZ_C"/>
    <property type="match status" value="1"/>
</dbReference>
<dbReference type="PIRSF" id="PIRSF016719">
    <property type="entry name" value="UCP016719"/>
    <property type="match status" value="1"/>
</dbReference>
<sequence length="427" mass="46842">MGQPFTRRALLSTAAVAVAGTGMGFPRNDDRPSRRDFQTGVQVLMADGYRLVRGQKVGIVTNPTGILPDLTHEVDVMAADDRIELVAVFGPEHGFRGAAQAGGSEGFYVDEQTGLPVYDTYLKSGQALADIFTRSGVDTIMFDIQDAGARFYTYIWTMFDSMQAAALAGKRFVVLDRPNPITARRAYGPVMTPQFSTFIGREAISQAHGMTVGELAKLFNAEFLDQPVDLTVVEMRGWKRDLAYEDTGLPWVLPSPNMPTVDTAFVYSGTGMFEGTNLSEGRGTTRPFELIGAPYVDHRWADALNAQRLPGAGFRLAYFTPTFSKHVNVLCGGVQLYVTDRKVFDPVKTAIAMIVTAKGLYPAGFAWRFDTSDPARPYWIDKMTGSTRARTDIDAGKGPDEVEAGWAAELAAFAKTREKYLIYRGGR</sequence>
<dbReference type="GO" id="GO:0033922">
    <property type="term" value="F:peptidoglycan beta-N-acetylmuramidase activity"/>
    <property type="evidence" value="ECO:0007669"/>
    <property type="project" value="InterPro"/>
</dbReference>
<evidence type="ECO:0000259" key="2">
    <source>
        <dbReference type="Pfam" id="PF20732"/>
    </source>
</evidence>
<dbReference type="InterPro" id="IPR048503">
    <property type="entry name" value="NamZ_C"/>
</dbReference>
<organism evidence="3 4">
    <name type="scientific">Planotetraspora phitsanulokensis</name>
    <dbReference type="NCBI Taxonomy" id="575192"/>
    <lineage>
        <taxon>Bacteria</taxon>
        <taxon>Bacillati</taxon>
        <taxon>Actinomycetota</taxon>
        <taxon>Actinomycetes</taxon>
        <taxon>Streptosporangiales</taxon>
        <taxon>Streptosporangiaceae</taxon>
        <taxon>Planotetraspora</taxon>
    </lineage>
</organism>
<dbReference type="RefSeq" id="WP_204071433.1">
    <property type="nucleotide sequence ID" value="NZ_BAABHI010000012.1"/>
</dbReference>
<dbReference type="Gene3D" id="3.40.50.12170">
    <property type="entry name" value="Uncharacterised protein PF07075, DUF1343"/>
    <property type="match status" value="1"/>
</dbReference>
<feature type="domain" description="Peptidoglycan beta-N-acetylmuramidase NamZ C-terminal" evidence="2">
    <location>
        <begin position="265"/>
        <end position="423"/>
    </location>
</feature>
<dbReference type="InterPro" id="IPR048502">
    <property type="entry name" value="NamZ_N"/>
</dbReference>
<reference evidence="3 4" key="1">
    <citation type="submission" date="2021-01" db="EMBL/GenBank/DDBJ databases">
        <title>Whole genome shotgun sequence of Planotetraspora phitsanulokensis NBRC 104273.</title>
        <authorList>
            <person name="Komaki H."/>
            <person name="Tamura T."/>
        </authorList>
    </citation>
    <scope>NUCLEOTIDE SEQUENCE [LARGE SCALE GENOMIC DNA]</scope>
    <source>
        <strain evidence="3 4">NBRC 104273</strain>
    </source>
</reference>
<gene>
    <name evidence="3" type="ORF">Pph01_06940</name>
</gene>
<protein>
    <recommendedName>
        <fullName evidence="5">DUF1343 domain-containing protein</fullName>
    </recommendedName>
</protein>
<evidence type="ECO:0000259" key="1">
    <source>
        <dbReference type="Pfam" id="PF07075"/>
    </source>
</evidence>
<comment type="caution">
    <text evidence="3">The sequence shown here is derived from an EMBL/GenBank/DDBJ whole genome shotgun (WGS) entry which is preliminary data.</text>
</comment>
<dbReference type="Pfam" id="PF07075">
    <property type="entry name" value="NamZ_N"/>
    <property type="match status" value="1"/>
</dbReference>
<proteinExistence type="predicted"/>
<name>A0A8J3XCH6_9ACTN</name>
<evidence type="ECO:0008006" key="5">
    <source>
        <dbReference type="Google" id="ProtNLM"/>
    </source>
</evidence>